<dbReference type="PANTHER" id="PTHR45569">
    <property type="entry name" value="SENSOR PROTEIN KDPD"/>
    <property type="match status" value="1"/>
</dbReference>
<dbReference type="Gene3D" id="1.10.287.130">
    <property type="match status" value="1"/>
</dbReference>
<keyword evidence="4" id="KW-0597">Phosphoprotein</keyword>
<dbReference type="GO" id="GO:0005886">
    <property type="term" value="C:plasma membrane"/>
    <property type="evidence" value="ECO:0007669"/>
    <property type="project" value="TreeGrafter"/>
</dbReference>
<evidence type="ECO:0000256" key="3">
    <source>
        <dbReference type="ARBA" id="ARBA00012438"/>
    </source>
</evidence>
<evidence type="ECO:0000256" key="10">
    <source>
        <dbReference type="ARBA" id="ARBA00022989"/>
    </source>
</evidence>
<feature type="transmembrane region" description="Helical" evidence="13">
    <location>
        <begin position="12"/>
        <end position="31"/>
    </location>
</feature>
<dbReference type="InterPro" id="IPR038318">
    <property type="entry name" value="KdpD_sf"/>
</dbReference>
<dbReference type="SUPFAM" id="SSF47384">
    <property type="entry name" value="Homodimeric domain of signal transducing histidine kinase"/>
    <property type="match status" value="1"/>
</dbReference>
<dbReference type="GO" id="GO:0005524">
    <property type="term" value="F:ATP binding"/>
    <property type="evidence" value="ECO:0007669"/>
    <property type="project" value="UniProtKB-KW"/>
</dbReference>
<dbReference type="RefSeq" id="WP_092452904.1">
    <property type="nucleotide sequence ID" value="NZ_FOJI01000005.1"/>
</dbReference>
<dbReference type="SUPFAM" id="SSF55874">
    <property type="entry name" value="ATPase domain of HSP90 chaperone/DNA topoisomerase II/histidine kinase"/>
    <property type="match status" value="1"/>
</dbReference>
<protein>
    <recommendedName>
        <fullName evidence="3">histidine kinase</fullName>
        <ecNumber evidence="3">2.7.13.3</ecNumber>
    </recommendedName>
</protein>
<dbReference type="InterPro" id="IPR036890">
    <property type="entry name" value="HATPase_C_sf"/>
</dbReference>
<feature type="domain" description="Histidine kinase" evidence="14">
    <location>
        <begin position="286"/>
        <end position="503"/>
    </location>
</feature>
<proteinExistence type="predicted"/>
<organism evidence="15 16">
    <name type="scientific">[Clostridium] fimetarium</name>
    <dbReference type="NCBI Taxonomy" id="99656"/>
    <lineage>
        <taxon>Bacteria</taxon>
        <taxon>Bacillati</taxon>
        <taxon>Bacillota</taxon>
        <taxon>Clostridia</taxon>
        <taxon>Lachnospirales</taxon>
        <taxon>Lachnospiraceae</taxon>
    </lineage>
</organism>
<evidence type="ECO:0000256" key="5">
    <source>
        <dbReference type="ARBA" id="ARBA00022679"/>
    </source>
</evidence>
<dbReference type="EMBL" id="FOJI01000005">
    <property type="protein sequence ID" value="SEW16524.1"/>
    <property type="molecule type" value="Genomic_DNA"/>
</dbReference>
<evidence type="ECO:0000256" key="9">
    <source>
        <dbReference type="ARBA" id="ARBA00022840"/>
    </source>
</evidence>
<evidence type="ECO:0000256" key="12">
    <source>
        <dbReference type="ARBA" id="ARBA00023136"/>
    </source>
</evidence>
<reference evidence="15 16" key="1">
    <citation type="submission" date="2016-10" db="EMBL/GenBank/DDBJ databases">
        <authorList>
            <person name="de Groot N.N."/>
        </authorList>
    </citation>
    <scope>NUCLEOTIDE SEQUENCE [LARGE SCALE GENOMIC DNA]</scope>
    <source>
        <strain evidence="15 16">DSM 9179</strain>
    </source>
</reference>
<dbReference type="CDD" id="cd00082">
    <property type="entry name" value="HisKA"/>
    <property type="match status" value="1"/>
</dbReference>
<name>A0A1I0PQ47_9FIRM</name>
<evidence type="ECO:0000259" key="14">
    <source>
        <dbReference type="PROSITE" id="PS50109"/>
    </source>
</evidence>
<keyword evidence="12 13" id="KW-0472">Membrane</keyword>
<evidence type="ECO:0000256" key="6">
    <source>
        <dbReference type="ARBA" id="ARBA00022692"/>
    </source>
</evidence>
<dbReference type="Pfam" id="PF13493">
    <property type="entry name" value="DUF4118"/>
    <property type="match status" value="1"/>
</dbReference>
<dbReference type="InterPro" id="IPR005467">
    <property type="entry name" value="His_kinase_dom"/>
</dbReference>
<dbReference type="Gene3D" id="3.30.565.10">
    <property type="entry name" value="Histidine kinase-like ATPase, C-terminal domain"/>
    <property type="match status" value="1"/>
</dbReference>
<comment type="subcellular location">
    <subcellularLocation>
        <location evidence="2">Membrane</location>
        <topology evidence="2">Multi-pass membrane protein</topology>
    </subcellularLocation>
</comment>
<keyword evidence="6 13" id="KW-0812">Transmembrane</keyword>
<dbReference type="PRINTS" id="PR00344">
    <property type="entry name" value="BCTRLSENSOR"/>
</dbReference>
<dbReference type="GO" id="GO:0000155">
    <property type="term" value="F:phosphorelay sensor kinase activity"/>
    <property type="evidence" value="ECO:0007669"/>
    <property type="project" value="InterPro"/>
</dbReference>
<dbReference type="FunFam" id="3.30.565.10:FF:000006">
    <property type="entry name" value="Sensor histidine kinase WalK"/>
    <property type="match status" value="1"/>
</dbReference>
<dbReference type="SMART" id="SM00388">
    <property type="entry name" value="HisKA"/>
    <property type="match status" value="1"/>
</dbReference>
<dbReference type="EC" id="2.7.13.3" evidence="3"/>
<accession>A0A1I0PQ47</accession>
<dbReference type="InterPro" id="IPR029016">
    <property type="entry name" value="GAF-like_dom_sf"/>
</dbReference>
<evidence type="ECO:0000313" key="16">
    <source>
        <dbReference type="Proteomes" id="UP000199701"/>
    </source>
</evidence>
<keyword evidence="16" id="KW-1185">Reference proteome</keyword>
<dbReference type="Pfam" id="PF02518">
    <property type="entry name" value="HATPase_c"/>
    <property type="match status" value="1"/>
</dbReference>
<dbReference type="InterPro" id="IPR003594">
    <property type="entry name" value="HATPase_dom"/>
</dbReference>
<dbReference type="InterPro" id="IPR025201">
    <property type="entry name" value="KdpD_TM"/>
</dbReference>
<dbReference type="InterPro" id="IPR004358">
    <property type="entry name" value="Sig_transdc_His_kin-like_C"/>
</dbReference>
<dbReference type="SUPFAM" id="SSF55781">
    <property type="entry name" value="GAF domain-like"/>
    <property type="match status" value="1"/>
</dbReference>
<keyword evidence="10 13" id="KW-1133">Transmembrane helix</keyword>
<evidence type="ECO:0000313" key="15">
    <source>
        <dbReference type="EMBL" id="SEW16524.1"/>
    </source>
</evidence>
<evidence type="ECO:0000256" key="11">
    <source>
        <dbReference type="ARBA" id="ARBA00023012"/>
    </source>
</evidence>
<keyword evidence="9" id="KW-0067">ATP-binding</keyword>
<evidence type="ECO:0000256" key="1">
    <source>
        <dbReference type="ARBA" id="ARBA00000085"/>
    </source>
</evidence>
<dbReference type="Gene3D" id="1.20.120.620">
    <property type="entry name" value="Backbone structure of the membrane domain of e. Coli histidine kinase receptor kdpd"/>
    <property type="match status" value="1"/>
</dbReference>
<dbReference type="PROSITE" id="PS50109">
    <property type="entry name" value="HIS_KIN"/>
    <property type="match status" value="1"/>
</dbReference>
<dbReference type="OrthoDB" id="9806130at2"/>
<dbReference type="STRING" id="99656.SAMN05421659_105252"/>
<sequence>MKKIKSKKKLIKNLMIMMAIMLICTTISLFFDHIRMSESNTVMIYLLGVLLFSFLAEGYIYSFFASVCVVLLYNFFFIEPLYTLKVNNSDYLLTFFVMFIVGWITSMLTIRVKLERQLVKDREEYISSLYFIEERLLNVRGVEELAKVSAEEISKQFNANVLVEFFDTTGILLCRNIEGEEVFKENNDCLACLETYQSGSPCGRGTTLFPNAKAYYSPVLNHNGVLGVMGVSLVDNLSLSNAQRAFIEVISPQIAVVLEKERIYEKQQHTKMEIQAERLRADMLRTISHDLRTPLAGIMGMASTGFDNYDKISDEVKKNFLQSIYEDADWLNELVENVLQTTQCEEGKIKLNIAEEAAEEIITAAVTHVKKHTLKHKIFVEIPEEIILVHVDGVLIRQIIVNILNNAINYSPEGSVIIVSLYSEENHVYFEVKDNGPGISEEEFSHIFERYYNKNVNSSTKRKGMGLGLSLCKSIVEAHNGKITICNNEPHGTIVRFYVLSDKETK</sequence>
<dbReference type="InterPro" id="IPR052023">
    <property type="entry name" value="Histidine_kinase_KdpD"/>
</dbReference>
<keyword evidence="8 15" id="KW-0418">Kinase</keyword>
<evidence type="ECO:0000256" key="13">
    <source>
        <dbReference type="SAM" id="Phobius"/>
    </source>
</evidence>
<dbReference type="InterPro" id="IPR036097">
    <property type="entry name" value="HisK_dim/P_sf"/>
</dbReference>
<evidence type="ECO:0000256" key="2">
    <source>
        <dbReference type="ARBA" id="ARBA00004141"/>
    </source>
</evidence>
<feature type="transmembrane region" description="Helical" evidence="13">
    <location>
        <begin position="88"/>
        <end position="110"/>
    </location>
</feature>
<evidence type="ECO:0000256" key="8">
    <source>
        <dbReference type="ARBA" id="ARBA00022777"/>
    </source>
</evidence>
<dbReference type="CDD" id="cd00075">
    <property type="entry name" value="HATPase"/>
    <property type="match status" value="1"/>
</dbReference>
<feature type="transmembrane region" description="Helical" evidence="13">
    <location>
        <begin position="43"/>
        <end position="76"/>
    </location>
</feature>
<dbReference type="Proteomes" id="UP000199701">
    <property type="component" value="Unassembled WGS sequence"/>
</dbReference>
<dbReference type="PANTHER" id="PTHR45569:SF1">
    <property type="entry name" value="SENSOR PROTEIN KDPD"/>
    <property type="match status" value="1"/>
</dbReference>
<dbReference type="Pfam" id="PF00512">
    <property type="entry name" value="HisKA"/>
    <property type="match status" value="1"/>
</dbReference>
<comment type="catalytic activity">
    <reaction evidence="1">
        <text>ATP + protein L-histidine = ADP + protein N-phospho-L-histidine.</text>
        <dbReference type="EC" id="2.7.13.3"/>
    </reaction>
</comment>
<evidence type="ECO:0000256" key="7">
    <source>
        <dbReference type="ARBA" id="ARBA00022741"/>
    </source>
</evidence>
<gene>
    <name evidence="15" type="ORF">SAMN05421659_105252</name>
</gene>
<dbReference type="SMART" id="SM00387">
    <property type="entry name" value="HATPase_c"/>
    <property type="match status" value="1"/>
</dbReference>
<keyword evidence="5" id="KW-0808">Transferase</keyword>
<keyword evidence="7" id="KW-0547">Nucleotide-binding</keyword>
<evidence type="ECO:0000256" key="4">
    <source>
        <dbReference type="ARBA" id="ARBA00022553"/>
    </source>
</evidence>
<keyword evidence="11" id="KW-0902">Two-component regulatory system</keyword>
<dbReference type="Gene3D" id="3.30.450.40">
    <property type="match status" value="1"/>
</dbReference>
<dbReference type="InterPro" id="IPR003661">
    <property type="entry name" value="HisK_dim/P_dom"/>
</dbReference>
<dbReference type="AlphaFoldDB" id="A0A1I0PQ47"/>